<dbReference type="Proteomes" id="UP000283538">
    <property type="component" value="Unassembled WGS sequence"/>
</dbReference>
<dbReference type="Proteomes" id="UP000520291">
    <property type="component" value="Unassembled WGS sequence"/>
</dbReference>
<dbReference type="AlphaFoldDB" id="A0A414MB73"/>
<dbReference type="InterPro" id="IPR036291">
    <property type="entry name" value="NAD(P)-bd_dom_sf"/>
</dbReference>
<evidence type="ECO:0000313" key="3">
    <source>
        <dbReference type="EMBL" id="NME87234.1"/>
    </source>
</evidence>
<dbReference type="EMBL" id="QSLA01000011">
    <property type="protein sequence ID" value="RHF08341.1"/>
    <property type="molecule type" value="Genomic_DNA"/>
</dbReference>
<dbReference type="Gene3D" id="3.40.50.720">
    <property type="entry name" value="NAD(P)-binding Rossmann-like Domain"/>
    <property type="match status" value="1"/>
</dbReference>
<gene>
    <name evidence="4" type="ORF">DW701_10495</name>
    <name evidence="3" type="ORF">HF841_14610</name>
</gene>
<reference evidence="4 5" key="1">
    <citation type="submission" date="2018-08" db="EMBL/GenBank/DDBJ databases">
        <title>A genome reference for cultivated species of the human gut microbiota.</title>
        <authorList>
            <person name="Zou Y."/>
            <person name="Xue W."/>
            <person name="Luo G."/>
        </authorList>
    </citation>
    <scope>NUCLEOTIDE SEQUENCE [LARGE SCALE GENOMIC DNA]</scope>
    <source>
        <strain evidence="4 5">AM26-26AC</strain>
    </source>
</reference>
<comment type="similarity">
    <text evidence="1">Belongs to the NAD(P)-dependent epimerase/dehydratase family.</text>
</comment>
<evidence type="ECO:0000313" key="5">
    <source>
        <dbReference type="Proteomes" id="UP000283538"/>
    </source>
</evidence>
<evidence type="ECO:0000256" key="1">
    <source>
        <dbReference type="ARBA" id="ARBA00007637"/>
    </source>
</evidence>
<dbReference type="RefSeq" id="WP_004294863.1">
    <property type="nucleotide sequence ID" value="NZ_JABAGL010000021.1"/>
</dbReference>
<protein>
    <submittedName>
        <fullName evidence="4">NAD-dependent epimerase/dehydratase family protein</fullName>
    </submittedName>
</protein>
<dbReference type="EMBL" id="JABAGL010000021">
    <property type="protein sequence ID" value="NME87234.1"/>
    <property type="molecule type" value="Genomic_DNA"/>
</dbReference>
<organism evidence="4 5">
    <name type="scientific">Bacteroides eggerthii</name>
    <dbReference type="NCBI Taxonomy" id="28111"/>
    <lineage>
        <taxon>Bacteria</taxon>
        <taxon>Pseudomonadati</taxon>
        <taxon>Bacteroidota</taxon>
        <taxon>Bacteroidia</taxon>
        <taxon>Bacteroidales</taxon>
        <taxon>Bacteroidaceae</taxon>
        <taxon>Bacteroides</taxon>
    </lineage>
</organism>
<reference evidence="3 6" key="2">
    <citation type="submission" date="2020-04" db="EMBL/GenBank/DDBJ databases">
        <authorList>
            <person name="Hitch T.C.A."/>
            <person name="Wylensek D."/>
            <person name="Clavel T."/>
        </authorList>
    </citation>
    <scope>NUCLEOTIDE SEQUENCE [LARGE SCALE GENOMIC DNA]</scope>
    <source>
        <strain evidence="3 6">WCA3-601-WT-5E</strain>
    </source>
</reference>
<name>A0A414MB73_9BACE</name>
<evidence type="ECO:0000313" key="4">
    <source>
        <dbReference type="EMBL" id="RHF08341.1"/>
    </source>
</evidence>
<dbReference type="InterPro" id="IPR001509">
    <property type="entry name" value="Epimerase_deHydtase"/>
</dbReference>
<evidence type="ECO:0000313" key="6">
    <source>
        <dbReference type="Proteomes" id="UP000520291"/>
    </source>
</evidence>
<dbReference type="PANTHER" id="PTHR43000">
    <property type="entry name" value="DTDP-D-GLUCOSE 4,6-DEHYDRATASE-RELATED"/>
    <property type="match status" value="1"/>
</dbReference>
<feature type="domain" description="NAD-dependent epimerase/dehydratase" evidence="2">
    <location>
        <begin position="27"/>
        <end position="203"/>
    </location>
</feature>
<evidence type="ECO:0000259" key="2">
    <source>
        <dbReference type="Pfam" id="PF01370"/>
    </source>
</evidence>
<accession>A0A414MB73</accession>
<dbReference type="Pfam" id="PF01370">
    <property type="entry name" value="Epimerase"/>
    <property type="match status" value="1"/>
</dbReference>
<dbReference type="SUPFAM" id="SSF51735">
    <property type="entry name" value="NAD(P)-binding Rossmann-fold domains"/>
    <property type="match status" value="1"/>
</dbReference>
<sequence>MKKVLLIGVGGYVGGRFKEYMKRYPDYEISEVSSMNREWDKISFKGFDAVYNVSGLAHANARQGTEEQYYAVNGQLPIDVATKAKKEGVPIFIQMSSMIVYGNMSPLGKQKTITKETIPTSPTIYGKSKMIAENGLHNLEDIKFQVAIIRPPLIYSENARDNFPKLVFFAKTMPLFPDLKNQQSMLYVDNLCELVHLIIDNNQGGTYYPQQEAYIETSKIVGDIAKAVGNHMWQTKIFNPFLRLFSKNIVIIQKAFGSITYDMNISNHFEGKYRVVSYEESIARIANTHMKV</sequence>
<comment type="caution">
    <text evidence="4">The sequence shown here is derived from an EMBL/GenBank/DDBJ whole genome shotgun (WGS) entry which is preliminary data.</text>
</comment>
<proteinExistence type="inferred from homology"/>